<name>A0ABQ9VL15_SAGOE</name>
<dbReference type="Proteomes" id="UP001266305">
    <property type="component" value="Unassembled WGS sequence"/>
</dbReference>
<keyword evidence="2" id="KW-1185">Reference proteome</keyword>
<proteinExistence type="predicted"/>
<dbReference type="EMBL" id="JASSZA010000006">
    <property type="protein sequence ID" value="KAK2108982.1"/>
    <property type="molecule type" value="Genomic_DNA"/>
</dbReference>
<organism evidence="1 2">
    <name type="scientific">Saguinus oedipus</name>
    <name type="common">Cotton-top tamarin</name>
    <name type="synonym">Oedipomidas oedipus</name>
    <dbReference type="NCBI Taxonomy" id="9490"/>
    <lineage>
        <taxon>Eukaryota</taxon>
        <taxon>Metazoa</taxon>
        <taxon>Chordata</taxon>
        <taxon>Craniata</taxon>
        <taxon>Vertebrata</taxon>
        <taxon>Euteleostomi</taxon>
        <taxon>Mammalia</taxon>
        <taxon>Eutheria</taxon>
        <taxon>Euarchontoglires</taxon>
        <taxon>Primates</taxon>
        <taxon>Haplorrhini</taxon>
        <taxon>Platyrrhini</taxon>
        <taxon>Cebidae</taxon>
        <taxon>Callitrichinae</taxon>
        <taxon>Saguinus</taxon>
    </lineage>
</organism>
<gene>
    <name evidence="1" type="ORF">P7K49_014147</name>
</gene>
<evidence type="ECO:0000313" key="2">
    <source>
        <dbReference type="Proteomes" id="UP001266305"/>
    </source>
</evidence>
<accession>A0ABQ9VL15</accession>
<protein>
    <submittedName>
        <fullName evidence="1">Uncharacterized protein</fullName>
    </submittedName>
</protein>
<comment type="caution">
    <text evidence="1">The sequence shown here is derived from an EMBL/GenBank/DDBJ whole genome shotgun (WGS) entry which is preliminary data.</text>
</comment>
<sequence length="84" mass="9249">MISASDLSEAGKGTSQIPFPSFLTGITNEPILKDWKVEGQKEKDIFLLLVKPPAAVDDYKQWETVVGLSELPDGLNILMQNEDS</sequence>
<reference evidence="1 2" key="1">
    <citation type="submission" date="2023-05" db="EMBL/GenBank/DDBJ databases">
        <title>B98-5 Cell Line De Novo Hybrid Assembly: An Optical Mapping Approach.</title>
        <authorList>
            <person name="Kananen K."/>
            <person name="Auerbach J.A."/>
            <person name="Kautto E."/>
            <person name="Blachly J.S."/>
        </authorList>
    </citation>
    <scope>NUCLEOTIDE SEQUENCE [LARGE SCALE GENOMIC DNA]</scope>
    <source>
        <strain evidence="1">B95-8</strain>
        <tissue evidence="1">Cell line</tissue>
    </source>
</reference>
<evidence type="ECO:0000313" key="1">
    <source>
        <dbReference type="EMBL" id="KAK2108982.1"/>
    </source>
</evidence>